<evidence type="ECO:0000256" key="5">
    <source>
        <dbReference type="ARBA" id="ARBA00012574"/>
    </source>
</evidence>
<organism evidence="16 17">
    <name type="scientific">Cryoendolithus antarcticus</name>
    <dbReference type="NCBI Taxonomy" id="1507870"/>
    <lineage>
        <taxon>Eukaryota</taxon>
        <taxon>Fungi</taxon>
        <taxon>Dikarya</taxon>
        <taxon>Ascomycota</taxon>
        <taxon>Pezizomycotina</taxon>
        <taxon>Dothideomycetes</taxon>
        <taxon>Dothideomycetidae</taxon>
        <taxon>Cladosporiales</taxon>
        <taxon>Cladosporiaceae</taxon>
        <taxon>Cryoendolithus</taxon>
    </lineage>
</organism>
<keyword evidence="9" id="KW-0378">Hydrolase</keyword>
<dbReference type="SUPFAM" id="SSF53092">
    <property type="entry name" value="Creatinase/prolidase N-terminal domain"/>
    <property type="match status" value="1"/>
</dbReference>
<dbReference type="InterPro" id="IPR000994">
    <property type="entry name" value="Pept_M24"/>
</dbReference>
<feature type="domain" description="Aminopeptidase P N-terminal" evidence="15">
    <location>
        <begin position="25"/>
        <end position="153"/>
    </location>
</feature>
<evidence type="ECO:0000256" key="10">
    <source>
        <dbReference type="ARBA" id="ARBA00023049"/>
    </source>
</evidence>
<evidence type="ECO:0000256" key="14">
    <source>
        <dbReference type="RuleBase" id="RU000590"/>
    </source>
</evidence>
<dbReference type="EMBL" id="NAJO01000052">
    <property type="protein sequence ID" value="OQN97644.1"/>
    <property type="molecule type" value="Genomic_DNA"/>
</dbReference>
<keyword evidence="7" id="KW-0645">Protease</keyword>
<dbReference type="PANTHER" id="PTHR43226:SF3">
    <property type="entry name" value="XAA-PRO AMINOPEPTIDASE AN0832-RELATED"/>
    <property type="match status" value="1"/>
</dbReference>
<dbReference type="EC" id="3.4.11.9" evidence="5"/>
<evidence type="ECO:0000256" key="11">
    <source>
        <dbReference type="ARBA" id="ARBA00023211"/>
    </source>
</evidence>
<dbReference type="STRING" id="1507870.A0A1V8SES3"/>
<name>A0A1V8SES3_9PEZI</name>
<keyword evidence="8 14" id="KW-0479">Metal-binding</keyword>
<evidence type="ECO:0000256" key="3">
    <source>
        <dbReference type="ARBA" id="ARBA00002443"/>
    </source>
</evidence>
<dbReference type="PANTHER" id="PTHR43226">
    <property type="entry name" value="XAA-PRO AMINOPEPTIDASE 3"/>
    <property type="match status" value="1"/>
</dbReference>
<dbReference type="GO" id="GO:0006508">
    <property type="term" value="P:proteolysis"/>
    <property type="evidence" value="ECO:0007669"/>
    <property type="project" value="UniProtKB-KW"/>
</dbReference>
<evidence type="ECO:0000256" key="2">
    <source>
        <dbReference type="ARBA" id="ARBA00001936"/>
    </source>
</evidence>
<dbReference type="Gene3D" id="3.90.230.10">
    <property type="entry name" value="Creatinase/methionine aminopeptidase superfamily"/>
    <property type="match status" value="1"/>
</dbReference>
<comment type="similarity">
    <text evidence="4 14">Belongs to the peptidase M24B family.</text>
</comment>
<dbReference type="SMART" id="SM01011">
    <property type="entry name" value="AMP_N"/>
    <property type="match status" value="1"/>
</dbReference>
<dbReference type="GO" id="GO:0030145">
    <property type="term" value="F:manganese ion binding"/>
    <property type="evidence" value="ECO:0007669"/>
    <property type="project" value="InterPro"/>
</dbReference>
<gene>
    <name evidence="16" type="ORF">B0A48_16508</name>
</gene>
<dbReference type="SUPFAM" id="SSF55920">
    <property type="entry name" value="Creatinase/aminopeptidase"/>
    <property type="match status" value="1"/>
</dbReference>
<sequence length="530" mass="59325">MAGYEVDTIESLSINLCSKGGVNKYPAKAHVRRVAQATGKSDGLVALEGEKSAYYSNSDQKRHWRQDRYFYYITGCNEPDCYVTYDIGKDVLTLWLPTIDYSRVFYDGRTSTVEEALDKYDIDQAKYLKNRPRDLELKSICKPLRPYDHRILMLGPGTSSKPPTPDFKDTMILKNAMNACRAVKDGDEIELVRKANDVSSEAHKAILTHLKDLTTESQAEGLFVDVCLSHGAHEQAYGPIMGSGARAGVLHYMANEHKFAESQLLLVDASCEWDLYASDITRTIPLNRSSPGQWPSREAKSVYEAVQKIQEECIALVRPGKKFVDLHWHASHMAIDALLGMGILKGDHMEIFHTGTATAFAPHGLGHHIGLDVHDLFPPPSKADGSQVSDESVMAVTELEISSDVKKAYASFAHNHSKWAAHPDFSRSEQFHLKLASLQGVATLDVPPLEPGNIITIEPGLYFNKFVLETFFLNDPKHRKFINTGVLKRYMPVGGVRIEDCILVTEKGYENLTKAPKGEEMLKIIRETWR</sequence>
<keyword evidence="10" id="KW-0482">Metalloprotease</keyword>
<dbReference type="PROSITE" id="PS00491">
    <property type="entry name" value="PROLINE_PEPTIDASE"/>
    <property type="match status" value="1"/>
</dbReference>
<evidence type="ECO:0000256" key="12">
    <source>
        <dbReference type="ARBA" id="ARBA00030849"/>
    </source>
</evidence>
<dbReference type="AlphaFoldDB" id="A0A1V8SES3"/>
<evidence type="ECO:0000256" key="1">
    <source>
        <dbReference type="ARBA" id="ARBA00001424"/>
    </source>
</evidence>
<proteinExistence type="inferred from homology"/>
<dbReference type="Pfam" id="PF05195">
    <property type="entry name" value="AMP_N"/>
    <property type="match status" value="1"/>
</dbReference>
<evidence type="ECO:0000313" key="17">
    <source>
        <dbReference type="Proteomes" id="UP000192596"/>
    </source>
</evidence>
<evidence type="ECO:0000256" key="6">
    <source>
        <dbReference type="ARBA" id="ARBA00022438"/>
    </source>
</evidence>
<dbReference type="InterPro" id="IPR052433">
    <property type="entry name" value="X-Pro_dipept-like"/>
</dbReference>
<dbReference type="InterPro" id="IPR036005">
    <property type="entry name" value="Creatinase/aminopeptidase-like"/>
</dbReference>
<dbReference type="InParanoid" id="A0A1V8SES3"/>
<evidence type="ECO:0000256" key="7">
    <source>
        <dbReference type="ARBA" id="ARBA00022670"/>
    </source>
</evidence>
<comment type="cofactor">
    <cofactor evidence="2">
        <name>Mn(2+)</name>
        <dbReference type="ChEBI" id="CHEBI:29035"/>
    </cofactor>
</comment>
<evidence type="ECO:0000313" key="16">
    <source>
        <dbReference type="EMBL" id="OQN97644.1"/>
    </source>
</evidence>
<dbReference type="Pfam" id="PF00557">
    <property type="entry name" value="Peptidase_M24"/>
    <property type="match status" value="2"/>
</dbReference>
<dbReference type="Proteomes" id="UP000192596">
    <property type="component" value="Unassembled WGS sequence"/>
</dbReference>
<keyword evidence="11" id="KW-0464">Manganese</keyword>
<comment type="function">
    <text evidence="3">Catalyzes the removal of a penultimate prolyl residue from the N-termini of peptides.</text>
</comment>
<dbReference type="InterPro" id="IPR001131">
    <property type="entry name" value="Peptidase_M24B_aminopep-P_CS"/>
</dbReference>
<keyword evidence="17" id="KW-1185">Reference proteome</keyword>
<dbReference type="OrthoDB" id="10261878at2759"/>
<evidence type="ECO:0000259" key="15">
    <source>
        <dbReference type="SMART" id="SM01011"/>
    </source>
</evidence>
<keyword evidence="6" id="KW-0031">Aminopeptidase</keyword>
<comment type="caution">
    <text evidence="16">The sequence shown here is derived from an EMBL/GenBank/DDBJ whole genome shotgun (WGS) entry which is preliminary data.</text>
</comment>
<evidence type="ECO:0000256" key="13">
    <source>
        <dbReference type="ARBA" id="ARBA00032413"/>
    </source>
</evidence>
<evidence type="ECO:0000256" key="8">
    <source>
        <dbReference type="ARBA" id="ARBA00022723"/>
    </source>
</evidence>
<comment type="catalytic activity">
    <reaction evidence="1">
        <text>Release of any N-terminal amino acid, including proline, that is linked to proline, even from a dipeptide or tripeptide.</text>
        <dbReference type="EC" id="3.4.11.9"/>
    </reaction>
</comment>
<dbReference type="InterPro" id="IPR029149">
    <property type="entry name" value="Creatin/AminoP/Spt16_N"/>
</dbReference>
<dbReference type="GO" id="GO:0070006">
    <property type="term" value="F:metalloaminopeptidase activity"/>
    <property type="evidence" value="ECO:0007669"/>
    <property type="project" value="InterPro"/>
</dbReference>
<dbReference type="Gene3D" id="3.40.350.10">
    <property type="entry name" value="Creatinase/prolidase N-terminal domain"/>
    <property type="match status" value="1"/>
</dbReference>
<dbReference type="InterPro" id="IPR007865">
    <property type="entry name" value="Aminopep_P_N"/>
</dbReference>
<protein>
    <recommendedName>
        <fullName evidence="5">Xaa-Pro aminopeptidase</fullName>
        <ecNumber evidence="5">3.4.11.9</ecNumber>
    </recommendedName>
    <alternativeName>
        <fullName evidence="12">Aminoacylproline aminopeptidase</fullName>
    </alternativeName>
    <alternativeName>
        <fullName evidence="13">Prolidase</fullName>
    </alternativeName>
</protein>
<accession>A0A1V8SES3</accession>
<evidence type="ECO:0000256" key="4">
    <source>
        <dbReference type="ARBA" id="ARBA00008766"/>
    </source>
</evidence>
<reference evidence="17" key="1">
    <citation type="submission" date="2017-03" db="EMBL/GenBank/DDBJ databases">
        <title>Genomes of endolithic fungi from Antarctica.</title>
        <authorList>
            <person name="Coleine C."/>
            <person name="Masonjones S."/>
            <person name="Stajich J.E."/>
        </authorList>
    </citation>
    <scope>NUCLEOTIDE SEQUENCE [LARGE SCALE GENOMIC DNA]</scope>
    <source>
        <strain evidence="17">CCFEE 5527</strain>
    </source>
</reference>
<evidence type="ECO:0000256" key="9">
    <source>
        <dbReference type="ARBA" id="ARBA00022801"/>
    </source>
</evidence>